<evidence type="ECO:0000313" key="17">
    <source>
        <dbReference type="Proteomes" id="UP000028631"/>
    </source>
</evidence>
<comment type="function">
    <text evidence="12">Bifunctional enzyme with both catalase and broad-spectrum peroxidase activity.</text>
</comment>
<dbReference type="Pfam" id="PF00141">
    <property type="entry name" value="peroxidase"/>
    <property type="match status" value="2"/>
</dbReference>
<dbReference type="SUPFAM" id="SSF48113">
    <property type="entry name" value="Heme-dependent peroxidases"/>
    <property type="match status" value="2"/>
</dbReference>
<dbReference type="PATRIC" id="fig|317.175.peg.2942"/>
<dbReference type="InterPro" id="IPR000763">
    <property type="entry name" value="Catalase_peroxidase"/>
</dbReference>
<feature type="active site" description="Proton acceptor" evidence="12">
    <location>
        <position position="92"/>
    </location>
</feature>
<dbReference type="GO" id="GO:0004096">
    <property type="term" value="F:catalase activity"/>
    <property type="evidence" value="ECO:0007669"/>
    <property type="project" value="UniProtKB-UniRule"/>
</dbReference>
<dbReference type="Gene3D" id="1.10.420.10">
    <property type="entry name" value="Peroxidase, domain 2"/>
    <property type="match status" value="2"/>
</dbReference>
<evidence type="ECO:0000256" key="5">
    <source>
        <dbReference type="ARBA" id="ARBA00023004"/>
    </source>
</evidence>
<dbReference type="NCBIfam" id="NF011635">
    <property type="entry name" value="PRK15061.1"/>
    <property type="match status" value="1"/>
</dbReference>
<accession>A0A085VHP2</accession>
<dbReference type="PANTHER" id="PTHR30555:SF0">
    <property type="entry name" value="CATALASE-PEROXIDASE"/>
    <property type="match status" value="1"/>
</dbReference>
<feature type="domain" description="Plant heme peroxidase family profile" evidence="15">
    <location>
        <begin position="70"/>
        <end position="412"/>
    </location>
</feature>
<dbReference type="Proteomes" id="UP000028631">
    <property type="component" value="Unassembled WGS sequence"/>
</dbReference>
<keyword evidence="17" id="KW-1185">Reference proteome</keyword>
<dbReference type="PANTHER" id="PTHR30555">
    <property type="entry name" value="HYDROPEROXIDASE I, BIFUNCTIONAL CATALASE-PEROXIDASE"/>
    <property type="match status" value="1"/>
</dbReference>
<dbReference type="GO" id="GO:0070301">
    <property type="term" value="P:cellular response to hydrogen peroxide"/>
    <property type="evidence" value="ECO:0007669"/>
    <property type="project" value="TreeGrafter"/>
</dbReference>
<dbReference type="NCBIfam" id="TIGR00198">
    <property type="entry name" value="cat_per_HPI"/>
    <property type="match status" value="1"/>
</dbReference>
<keyword evidence="5 12" id="KW-0408">Iron</keyword>
<comment type="caution">
    <text evidence="16">The sequence shown here is derived from an EMBL/GenBank/DDBJ whole genome shotgun (WGS) entry which is preliminary data.</text>
</comment>
<evidence type="ECO:0000256" key="8">
    <source>
        <dbReference type="ARBA" id="ARBA00051651"/>
    </source>
</evidence>
<keyword evidence="3 12" id="KW-0479">Metal-binding</keyword>
<organism evidence="16 17">
    <name type="scientific">Pseudomonas syringae</name>
    <dbReference type="NCBI Taxonomy" id="317"/>
    <lineage>
        <taxon>Bacteria</taxon>
        <taxon>Pseudomonadati</taxon>
        <taxon>Pseudomonadota</taxon>
        <taxon>Gammaproteobacteria</taxon>
        <taxon>Pseudomonadales</taxon>
        <taxon>Pseudomonadaceae</taxon>
        <taxon>Pseudomonas</taxon>
    </lineage>
</organism>
<proteinExistence type="inferred from homology"/>
<evidence type="ECO:0000256" key="11">
    <source>
        <dbReference type="ARBA" id="ARBA00074141"/>
    </source>
</evidence>
<dbReference type="AlphaFoldDB" id="A0A085VHP2"/>
<dbReference type="GO" id="GO:0042744">
    <property type="term" value="P:hydrogen peroxide catabolic process"/>
    <property type="evidence" value="ECO:0007669"/>
    <property type="project" value="UniProtKB-KW"/>
</dbReference>
<comment type="catalytic activity">
    <reaction evidence="8 12 13">
        <text>H2O2 + AH2 = A + 2 H2O</text>
        <dbReference type="Rhea" id="RHEA:30275"/>
        <dbReference type="ChEBI" id="CHEBI:13193"/>
        <dbReference type="ChEBI" id="CHEBI:15377"/>
        <dbReference type="ChEBI" id="CHEBI:16240"/>
        <dbReference type="ChEBI" id="CHEBI:17499"/>
        <dbReference type="EC" id="1.11.1.21"/>
    </reaction>
</comment>
<feature type="cross-link" description="Tryptophyl-tyrosyl-methioninium (Tyr-Met) (with Trp-91)" evidence="12">
    <location>
        <begin position="241"/>
        <end position="267"/>
    </location>
</feature>
<dbReference type="EMBL" id="JPQU01000038">
    <property type="protein sequence ID" value="KFE54955.1"/>
    <property type="molecule type" value="Genomic_DNA"/>
</dbReference>
<keyword evidence="2 12" id="KW-0349">Heme</keyword>
<comment type="PTM">
    <text evidence="12">Formation of the three residue Trp-Tyr-Met cross-link is important for the catalase, but not the peroxidase activity of the enzyme.</text>
</comment>
<evidence type="ECO:0000256" key="12">
    <source>
        <dbReference type="HAMAP-Rule" id="MF_01961"/>
    </source>
</evidence>
<keyword evidence="6 12" id="KW-0376">Hydrogen peroxide</keyword>
<evidence type="ECO:0000256" key="1">
    <source>
        <dbReference type="ARBA" id="ARBA00022559"/>
    </source>
</evidence>
<evidence type="ECO:0000256" key="10">
    <source>
        <dbReference type="ARBA" id="ARBA00067012"/>
    </source>
</evidence>
<dbReference type="GO" id="GO:0020037">
    <property type="term" value="F:heme binding"/>
    <property type="evidence" value="ECO:0007669"/>
    <property type="project" value="InterPro"/>
</dbReference>
<comment type="caution">
    <text evidence="12">Lacks conserved residue(s) required for the propagation of feature annotation.</text>
</comment>
<reference evidence="16 17" key="1">
    <citation type="submission" date="2014-07" db="EMBL/GenBank/DDBJ databases">
        <title>Draft Genome Sequences of Environmental Pseudomonas syringae strains.</title>
        <authorList>
            <person name="Baltrus D.A."/>
            <person name="Berge O."/>
            <person name="Morris C."/>
        </authorList>
    </citation>
    <scope>NUCLEOTIDE SEQUENCE [LARGE SCALE GENOMIC DNA]</scope>
    <source>
        <strain evidence="16 17">GAW0119</strain>
    </source>
</reference>
<dbReference type="EC" id="1.11.1.21" evidence="10 12"/>
<evidence type="ECO:0000256" key="14">
    <source>
        <dbReference type="SAM" id="MobiDB-lite"/>
    </source>
</evidence>
<keyword evidence="4 12" id="KW-0560">Oxidoreductase</keyword>
<feature type="domain" description="Plant heme peroxidase family profile" evidence="15">
    <location>
        <begin position="420"/>
        <end position="726"/>
    </location>
</feature>
<feature type="site" description="Transition state stabilizer" evidence="12">
    <location>
        <position position="88"/>
    </location>
</feature>
<dbReference type="OrthoDB" id="9759743at2"/>
<dbReference type="CDD" id="cd08200">
    <property type="entry name" value="catalase_peroxidase_2"/>
    <property type="match status" value="1"/>
</dbReference>
<evidence type="ECO:0000256" key="2">
    <source>
        <dbReference type="ARBA" id="ARBA00022617"/>
    </source>
</evidence>
<dbReference type="InterPro" id="IPR010255">
    <property type="entry name" value="Haem_peroxidase_sf"/>
</dbReference>
<comment type="cofactor">
    <cofactor evidence="12">
        <name>heme b</name>
        <dbReference type="ChEBI" id="CHEBI:60344"/>
    </cofactor>
    <text evidence="12">Binds 1 heme b (iron(II)-protoporphyrin IX) group per dimer.</text>
</comment>
<evidence type="ECO:0000313" key="16">
    <source>
        <dbReference type="EMBL" id="KFE54955.1"/>
    </source>
</evidence>
<dbReference type="InterPro" id="IPR019793">
    <property type="entry name" value="Peroxidases_heam-ligand_BS"/>
</dbReference>
<feature type="region of interest" description="Disordered" evidence="14">
    <location>
        <begin position="200"/>
        <end position="227"/>
    </location>
</feature>
<comment type="similarity">
    <text evidence="9 12 13">Belongs to the peroxidase family. Peroxidase/catalase subfamily.</text>
</comment>
<gene>
    <name evidence="12" type="primary">katG</name>
    <name evidence="16" type="ORF">IV01_14135</name>
</gene>
<dbReference type="PROSITE" id="PS00436">
    <property type="entry name" value="PEROXIDASE_2"/>
    <property type="match status" value="1"/>
</dbReference>
<dbReference type="PROSITE" id="PS00435">
    <property type="entry name" value="PEROXIDASE_1"/>
    <property type="match status" value="1"/>
</dbReference>
<feature type="compositionally biased region" description="Basic and acidic residues" evidence="14">
    <location>
        <begin position="211"/>
        <end position="226"/>
    </location>
</feature>
<feature type="binding site" description="axial binding residue" evidence="12">
    <location>
        <position position="282"/>
    </location>
    <ligand>
        <name>heme b</name>
        <dbReference type="ChEBI" id="CHEBI:60344"/>
    </ligand>
    <ligandPart>
        <name>Fe</name>
        <dbReference type="ChEBI" id="CHEBI:18248"/>
    </ligandPart>
</feature>
<dbReference type="FunFam" id="1.10.520.10:FF:000002">
    <property type="entry name" value="Catalase-peroxidase"/>
    <property type="match status" value="1"/>
</dbReference>
<evidence type="ECO:0000256" key="3">
    <source>
        <dbReference type="ARBA" id="ARBA00022723"/>
    </source>
</evidence>
<evidence type="ECO:0000259" key="15">
    <source>
        <dbReference type="Pfam" id="PF00141"/>
    </source>
</evidence>
<name>A0A085VHP2_PSESX</name>
<evidence type="ECO:0000256" key="6">
    <source>
        <dbReference type="ARBA" id="ARBA00023324"/>
    </source>
</evidence>
<dbReference type="PRINTS" id="PR00458">
    <property type="entry name" value="PEROXIDASE"/>
</dbReference>
<dbReference type="InterPro" id="IPR019794">
    <property type="entry name" value="Peroxidases_AS"/>
</dbReference>
<dbReference type="InterPro" id="IPR002016">
    <property type="entry name" value="Haem_peroxidase"/>
</dbReference>
<dbReference type="PRINTS" id="PR00460">
    <property type="entry name" value="BPEROXIDASE"/>
</dbReference>
<comment type="subunit">
    <text evidence="12">Homodimer or homotetramer.</text>
</comment>
<protein>
    <recommendedName>
        <fullName evidence="11 12">Catalase-peroxidase</fullName>
        <shortName evidence="12">CP</shortName>
        <ecNumber evidence="10 12">1.11.1.21</ecNumber>
    </recommendedName>
    <alternativeName>
        <fullName evidence="12">Peroxidase/catalase</fullName>
    </alternativeName>
</protein>
<evidence type="ECO:0000256" key="4">
    <source>
        <dbReference type="ARBA" id="ARBA00023002"/>
    </source>
</evidence>
<evidence type="ECO:0000256" key="13">
    <source>
        <dbReference type="RuleBase" id="RU003451"/>
    </source>
</evidence>
<dbReference type="HAMAP" id="MF_01961">
    <property type="entry name" value="Catal_peroxid"/>
    <property type="match status" value="1"/>
</dbReference>
<evidence type="ECO:0000256" key="7">
    <source>
        <dbReference type="ARBA" id="ARBA00049145"/>
    </source>
</evidence>
<dbReference type="FunFam" id="1.10.420.10:FF:000002">
    <property type="entry name" value="Catalase-peroxidase"/>
    <property type="match status" value="1"/>
</dbReference>
<dbReference type="FunFam" id="1.10.420.10:FF:000004">
    <property type="entry name" value="Catalase-peroxidase"/>
    <property type="match status" value="1"/>
</dbReference>
<keyword evidence="1 12" id="KW-0575">Peroxidase</keyword>
<dbReference type="GO" id="GO:0046872">
    <property type="term" value="F:metal ion binding"/>
    <property type="evidence" value="ECO:0007669"/>
    <property type="project" value="UniProtKB-KW"/>
</dbReference>
<sequence length="753" mass="82541">MATEGKCPFNQAAGGGTTNRDWWPNQLNLKILHQHSPLSDPMGEHFNYAEAFKSLDFEAVKQDLRALMTESQDWWPADFGHYGPLFIRMAWHSAGTYRTADGRGGAGAGQQRFAPLNSWPDNVSLDKARRLIWPVKQKYGQKISWADLIVLTGNVALESMGFQPFGFSGGRADVWEPDEAVYWGSEKTWLGGDTRYGKEAQPPGEGVLVAEPDKHGTEQSRTDQGRNLENPLAAVQMGLIYVNPEGPDGNPDPVASAKDIRETFGRMAMNDEETVALIAGGHAFGKTHGAGPADNVGAEPEAADIEQQGLGWKNSFGSGKGPDTITSGLEVTWTTTPTRWSNNYLENLFGFEWELTKSPAGAHQWRPKDGAGAGLIPDAHDPSKRHAPTMLTSDLALRFDPAYEAISRRFLENPDQLTDAFARAWFKLTHRDMGPLSRYLGPEMPSEELIWQDPIPDVDHALVNEGDIAALKSKILESGLSVSQLVSTAWAAASTFRGSDKRGGANGGRLRLAPQKFWQANQPEQLANVLQTLEGIQQAFNSAQTGGKKISLADLIVLAGCAGVELAAKNAGHSITVPFTPGRTDASQEQTDVESFGFLEPIADGFRNYLKSRHGVPAEAWLIDKAQLLTLTAPEMTVLLGGLRVLNTNVGQTRHGVFTERPETLSNDFFVNLLGMNTEWKAVSDAKEEFEGRDRKTGAVKWTGTRVDLVFGSHAQLRALAEVYASADAKEIFVQKFVEVWDKVMNLDRFDLR</sequence>
<dbReference type="GO" id="GO:0005829">
    <property type="term" value="C:cytosol"/>
    <property type="evidence" value="ECO:0007669"/>
    <property type="project" value="UniProtKB-ARBA"/>
</dbReference>
<comment type="catalytic activity">
    <reaction evidence="7 12 13">
        <text>2 H2O2 = O2 + 2 H2O</text>
        <dbReference type="Rhea" id="RHEA:20309"/>
        <dbReference type="ChEBI" id="CHEBI:15377"/>
        <dbReference type="ChEBI" id="CHEBI:15379"/>
        <dbReference type="ChEBI" id="CHEBI:16240"/>
        <dbReference type="EC" id="1.11.1.21"/>
    </reaction>
</comment>
<dbReference type="RefSeq" id="WP_032629017.1">
    <property type="nucleotide sequence ID" value="NZ_JPQU01000038.1"/>
</dbReference>
<dbReference type="CDD" id="cd00649">
    <property type="entry name" value="catalase_peroxidase_1"/>
    <property type="match status" value="1"/>
</dbReference>
<dbReference type="Gene3D" id="1.10.520.10">
    <property type="match status" value="2"/>
</dbReference>
<evidence type="ECO:0000256" key="9">
    <source>
        <dbReference type="ARBA" id="ARBA00060838"/>
    </source>
</evidence>